<dbReference type="eggNOG" id="COG3119">
    <property type="taxonomic scope" value="Bacteria"/>
</dbReference>
<keyword evidence="3" id="KW-0732">Signal</keyword>
<keyword evidence="2" id="KW-0812">Transmembrane</keyword>
<dbReference type="OrthoDB" id="9800863at2"/>
<accession>Q1AT00</accession>
<dbReference type="InterPro" id="IPR017850">
    <property type="entry name" value="Alkaline_phosphatase_core_sf"/>
</dbReference>
<evidence type="ECO:0000256" key="2">
    <source>
        <dbReference type="SAM" id="Phobius"/>
    </source>
</evidence>
<dbReference type="RefSeq" id="WP_011565487.1">
    <property type="nucleotide sequence ID" value="NC_008148.1"/>
</dbReference>
<feature type="transmembrane region" description="Helical" evidence="2">
    <location>
        <begin position="536"/>
        <end position="554"/>
    </location>
</feature>
<name>Q1AT00_RUBXD</name>
<feature type="transmembrane region" description="Helical" evidence="2">
    <location>
        <begin position="288"/>
        <end position="306"/>
    </location>
</feature>
<evidence type="ECO:0008006" key="6">
    <source>
        <dbReference type="Google" id="ProtNLM"/>
    </source>
</evidence>
<feature type="region of interest" description="Disordered" evidence="1">
    <location>
        <begin position="611"/>
        <end position="632"/>
    </location>
</feature>
<protein>
    <recommendedName>
        <fullName evidence="6">Type I phosphodiesterase/nucleotide pyrophosphatase</fullName>
    </recommendedName>
</protein>
<dbReference type="SUPFAM" id="SSF53649">
    <property type="entry name" value="Alkaline phosphatase-like"/>
    <property type="match status" value="1"/>
</dbReference>
<keyword evidence="5" id="KW-1185">Reference proteome</keyword>
<dbReference type="Proteomes" id="UP000006637">
    <property type="component" value="Chromosome"/>
</dbReference>
<feature type="transmembrane region" description="Helical" evidence="2">
    <location>
        <begin position="561"/>
        <end position="579"/>
    </location>
</feature>
<feature type="transmembrane region" description="Helical" evidence="2">
    <location>
        <begin position="403"/>
        <end position="426"/>
    </location>
</feature>
<dbReference type="AlphaFoldDB" id="Q1AT00"/>
<evidence type="ECO:0000313" key="4">
    <source>
        <dbReference type="EMBL" id="ABG05478.1"/>
    </source>
</evidence>
<evidence type="ECO:0000256" key="3">
    <source>
        <dbReference type="SAM" id="SignalP"/>
    </source>
</evidence>
<gene>
    <name evidence="4" type="ordered locus">Rxyl_2561</name>
</gene>
<feature type="transmembrane region" description="Helical" evidence="2">
    <location>
        <begin position="433"/>
        <end position="450"/>
    </location>
</feature>
<feature type="transmembrane region" description="Helical" evidence="2">
    <location>
        <begin position="338"/>
        <end position="356"/>
    </location>
</feature>
<dbReference type="KEGG" id="rxy:Rxyl_2561"/>
<feature type="transmembrane region" description="Helical" evidence="2">
    <location>
        <begin position="585"/>
        <end position="606"/>
    </location>
</feature>
<keyword evidence="2" id="KW-0472">Membrane</keyword>
<evidence type="ECO:0000256" key="1">
    <source>
        <dbReference type="SAM" id="MobiDB-lite"/>
    </source>
</evidence>
<feature type="transmembrane region" description="Helical" evidence="2">
    <location>
        <begin position="480"/>
        <end position="503"/>
    </location>
</feature>
<feature type="signal peptide" evidence="3">
    <location>
        <begin position="1"/>
        <end position="24"/>
    </location>
</feature>
<reference evidence="4 5" key="1">
    <citation type="submission" date="2006-06" db="EMBL/GenBank/DDBJ databases">
        <title>Complete sequence of Rubrobacter xylanophilus DSM 9941.</title>
        <authorList>
            <consortium name="US DOE Joint Genome Institute"/>
            <person name="Copeland A."/>
            <person name="Lucas S."/>
            <person name="Lapidus A."/>
            <person name="Barry K."/>
            <person name="Detter J.C."/>
            <person name="Glavina del Rio T."/>
            <person name="Hammon N."/>
            <person name="Israni S."/>
            <person name="Dalin E."/>
            <person name="Tice H."/>
            <person name="Pitluck S."/>
            <person name="Munk A.C."/>
            <person name="Brettin T."/>
            <person name="Bruce D."/>
            <person name="Han C."/>
            <person name="Tapia R."/>
            <person name="Gilna P."/>
            <person name="Schmutz J."/>
            <person name="Larimer F."/>
            <person name="Land M."/>
            <person name="Hauser L."/>
            <person name="Kyrpides N."/>
            <person name="Lykidis A."/>
            <person name="da Costa M.S."/>
            <person name="Rainey F.A."/>
            <person name="Empadinhas N."/>
            <person name="Jolivet E."/>
            <person name="Battista J.R."/>
            <person name="Richardson P."/>
        </authorList>
    </citation>
    <scope>NUCLEOTIDE SEQUENCE [LARGE SCALE GENOMIC DNA]</scope>
    <source>
        <strain evidence="5">DSM 9941 / NBRC 16129 / PRD-1</strain>
    </source>
</reference>
<sequence length="632" mass="62883">MRATLLTLLLVLAALAAPPGAASAAPEPPDRPVVLVLVDGLSWEEVQQNPALRRLFEEGAAAALSIVQGGRPADPRAAYLLLGAGSRADTTALPRRLPRSPAAAAREISERVPTVRPGSLGEVLRRSGVEVAAVGAEARAVAMDREGRVPLLYGGEAPLRALEAALAEGAGFVAAEAAGPAEAGRLVAAASRSGALVAVASPNAPPGAPNLTPFAIAGRRGLLYSPSTRTAGLLAGQDVAPTLLARMGLEAPPEMQGRPAKARPGSPEDARRLSERLSFVAEERHRTAAWALALSLLPFGAFLLALRGREAAGPCLLALAAMPAATLPAAALPPASPLPVAALIAGLSAVVAWVLWRLAGGGLAAAAAALLANAGVLAADAAAGGELMRFSILGYNPAYGARFYGIGNECSAILAGSLAAGLGALAALRRPRAAPLALAGGAAVAAVGLPTMGADVGGSLALGLGLGATAGLVRGGGVRAAAGWATAGGAAAAALFAASPLLFPGASHGSRAAAGEVGLRDMALRKLELALATFESWPLLLLLAALSAAVWAGWRRARGTPLAAGLAGAALTAALYAALNDSGLLAGLYALFYPAVAALLVLAGALKVPRPRQTPPAPGRCCARRPSRRRGG</sequence>
<feature type="compositionally biased region" description="Basic residues" evidence="1">
    <location>
        <begin position="622"/>
        <end position="632"/>
    </location>
</feature>
<feature type="chain" id="PRO_5004187675" description="Type I phosphodiesterase/nucleotide pyrophosphatase" evidence="3">
    <location>
        <begin position="25"/>
        <end position="632"/>
    </location>
</feature>
<feature type="transmembrane region" description="Helical" evidence="2">
    <location>
        <begin position="456"/>
        <end position="473"/>
    </location>
</feature>
<proteinExistence type="predicted"/>
<feature type="transmembrane region" description="Helical" evidence="2">
    <location>
        <begin position="363"/>
        <end position="383"/>
    </location>
</feature>
<evidence type="ECO:0000313" key="5">
    <source>
        <dbReference type="Proteomes" id="UP000006637"/>
    </source>
</evidence>
<dbReference type="EMBL" id="CP000386">
    <property type="protein sequence ID" value="ABG05478.1"/>
    <property type="molecule type" value="Genomic_DNA"/>
</dbReference>
<dbReference type="HOGENOM" id="CLU_444026_0_0_11"/>
<keyword evidence="2" id="KW-1133">Transmembrane helix</keyword>
<feature type="transmembrane region" description="Helical" evidence="2">
    <location>
        <begin position="313"/>
        <end position="332"/>
    </location>
</feature>
<dbReference type="STRING" id="266117.Rxyl_2561"/>
<organism evidence="4 5">
    <name type="scientific">Rubrobacter xylanophilus (strain DSM 9941 / JCM 11954 / NBRC 16129 / PRD-1)</name>
    <dbReference type="NCBI Taxonomy" id="266117"/>
    <lineage>
        <taxon>Bacteria</taxon>
        <taxon>Bacillati</taxon>
        <taxon>Actinomycetota</taxon>
        <taxon>Rubrobacteria</taxon>
        <taxon>Rubrobacterales</taxon>
        <taxon>Rubrobacteraceae</taxon>
        <taxon>Rubrobacter</taxon>
    </lineage>
</organism>